<dbReference type="Pfam" id="PF12802">
    <property type="entry name" value="MarR_2"/>
    <property type="match status" value="1"/>
</dbReference>
<dbReference type="SUPFAM" id="SSF46785">
    <property type="entry name" value="Winged helix' DNA-binding domain"/>
    <property type="match status" value="1"/>
</dbReference>
<evidence type="ECO:0000256" key="1">
    <source>
        <dbReference type="ARBA" id="ARBA00023015"/>
    </source>
</evidence>
<dbReference type="InterPro" id="IPR039422">
    <property type="entry name" value="MarR/SlyA-like"/>
</dbReference>
<dbReference type="GO" id="GO:0003700">
    <property type="term" value="F:DNA-binding transcription factor activity"/>
    <property type="evidence" value="ECO:0007669"/>
    <property type="project" value="InterPro"/>
</dbReference>
<keyword evidence="1" id="KW-0805">Transcription regulation</keyword>
<keyword evidence="2 5" id="KW-0238">DNA-binding</keyword>
<gene>
    <name evidence="5" type="ORF">GA0070624_1472</name>
</gene>
<dbReference type="SMART" id="SM00347">
    <property type="entry name" value="HTH_MARR"/>
    <property type="match status" value="1"/>
</dbReference>
<accession>A0A1C6RMC6</accession>
<dbReference type="Proteomes" id="UP000199413">
    <property type="component" value="Unassembled WGS sequence"/>
</dbReference>
<dbReference type="GO" id="GO:0006950">
    <property type="term" value="P:response to stress"/>
    <property type="evidence" value="ECO:0007669"/>
    <property type="project" value="TreeGrafter"/>
</dbReference>
<keyword evidence="3" id="KW-0804">Transcription</keyword>
<evidence type="ECO:0000259" key="4">
    <source>
        <dbReference type="PROSITE" id="PS50995"/>
    </source>
</evidence>
<dbReference type="InterPro" id="IPR036390">
    <property type="entry name" value="WH_DNA-bd_sf"/>
</dbReference>
<name>A0A1C6RMC6_9ACTN</name>
<sequence>MFCGPGKLGHMPAVPVDQSERRSGALLDYLARRMRLRSESVLAPLGLRPRHLVALTVLRSAGDISQQALAGTLQIDGTNVVGLLNDLEAAGLVERRRSPEDRRRHVVSLTETGAKRLNEAECGLAAAEDEVLGALDPAERETLYELLRRAASGSPVTCADASAACAGAITDDREPGAAC</sequence>
<dbReference type="PRINTS" id="PR00598">
    <property type="entry name" value="HTHMARR"/>
</dbReference>
<dbReference type="PROSITE" id="PS50995">
    <property type="entry name" value="HTH_MARR_2"/>
    <property type="match status" value="1"/>
</dbReference>
<dbReference type="GO" id="GO:0003677">
    <property type="term" value="F:DNA binding"/>
    <property type="evidence" value="ECO:0007669"/>
    <property type="project" value="UniProtKB-KW"/>
</dbReference>
<evidence type="ECO:0000313" key="6">
    <source>
        <dbReference type="Proteomes" id="UP000199413"/>
    </source>
</evidence>
<dbReference type="EMBL" id="FMHV01000002">
    <property type="protein sequence ID" value="SCL18185.1"/>
    <property type="molecule type" value="Genomic_DNA"/>
</dbReference>
<dbReference type="PROSITE" id="PS01117">
    <property type="entry name" value="HTH_MARR_1"/>
    <property type="match status" value="1"/>
</dbReference>
<feature type="domain" description="HTH marR-type" evidence="4">
    <location>
        <begin position="20"/>
        <end position="152"/>
    </location>
</feature>
<dbReference type="Gene3D" id="1.10.10.10">
    <property type="entry name" value="Winged helix-like DNA-binding domain superfamily/Winged helix DNA-binding domain"/>
    <property type="match status" value="1"/>
</dbReference>
<dbReference type="InterPro" id="IPR036388">
    <property type="entry name" value="WH-like_DNA-bd_sf"/>
</dbReference>
<proteinExistence type="predicted"/>
<dbReference type="PANTHER" id="PTHR33164">
    <property type="entry name" value="TRANSCRIPTIONAL REGULATOR, MARR FAMILY"/>
    <property type="match status" value="1"/>
</dbReference>
<evidence type="ECO:0000256" key="3">
    <source>
        <dbReference type="ARBA" id="ARBA00023163"/>
    </source>
</evidence>
<dbReference type="PANTHER" id="PTHR33164:SF43">
    <property type="entry name" value="HTH-TYPE TRANSCRIPTIONAL REPRESSOR YETL"/>
    <property type="match status" value="1"/>
</dbReference>
<organism evidence="5 6">
    <name type="scientific">Micromonospora rhizosphaerae</name>
    <dbReference type="NCBI Taxonomy" id="568872"/>
    <lineage>
        <taxon>Bacteria</taxon>
        <taxon>Bacillati</taxon>
        <taxon>Actinomycetota</taxon>
        <taxon>Actinomycetes</taxon>
        <taxon>Micromonosporales</taxon>
        <taxon>Micromonosporaceae</taxon>
        <taxon>Micromonospora</taxon>
    </lineage>
</organism>
<dbReference type="STRING" id="568872.GA0070624_1472"/>
<reference evidence="6" key="1">
    <citation type="submission" date="2016-06" db="EMBL/GenBank/DDBJ databases">
        <authorList>
            <person name="Varghese N."/>
            <person name="Submissions Spin"/>
        </authorList>
    </citation>
    <scope>NUCLEOTIDE SEQUENCE [LARGE SCALE GENOMIC DNA]</scope>
    <source>
        <strain evidence="6">DSM 45431</strain>
    </source>
</reference>
<evidence type="ECO:0000256" key="2">
    <source>
        <dbReference type="ARBA" id="ARBA00023125"/>
    </source>
</evidence>
<protein>
    <submittedName>
        <fullName evidence="5">DNA-binding transcriptional regulator, MarR family</fullName>
    </submittedName>
</protein>
<dbReference type="OrthoDB" id="4463574at2"/>
<dbReference type="InterPro" id="IPR023187">
    <property type="entry name" value="Tscrpt_reg_MarR-type_CS"/>
</dbReference>
<dbReference type="InterPro" id="IPR000835">
    <property type="entry name" value="HTH_MarR-typ"/>
</dbReference>
<evidence type="ECO:0000313" key="5">
    <source>
        <dbReference type="EMBL" id="SCL18185.1"/>
    </source>
</evidence>
<keyword evidence="6" id="KW-1185">Reference proteome</keyword>
<dbReference type="AlphaFoldDB" id="A0A1C6RMC6"/>